<evidence type="ECO:0000256" key="4">
    <source>
        <dbReference type="ARBA" id="ARBA00022833"/>
    </source>
</evidence>
<protein>
    <submittedName>
        <fullName evidence="6">M14 family metallopeptidase</fullName>
    </submittedName>
</protein>
<comment type="cofactor">
    <cofactor evidence="1">
        <name>Zn(2+)</name>
        <dbReference type="ChEBI" id="CHEBI:29105"/>
    </cofactor>
</comment>
<dbReference type="RefSeq" id="WP_008708558.1">
    <property type="nucleotide sequence ID" value="NZ_CAJLEK010000168.1"/>
</dbReference>
<organism evidence="6 7">
    <name type="scientific">Cloacibacillus evryensis</name>
    <dbReference type="NCBI Taxonomy" id="508460"/>
    <lineage>
        <taxon>Bacteria</taxon>
        <taxon>Thermotogati</taxon>
        <taxon>Synergistota</taxon>
        <taxon>Synergistia</taxon>
        <taxon>Synergistales</taxon>
        <taxon>Synergistaceae</taxon>
        <taxon>Cloacibacillus</taxon>
    </lineage>
</organism>
<dbReference type="InterPro" id="IPR043795">
    <property type="entry name" value="N-alpha-Ac-DABA-like"/>
</dbReference>
<name>A0AAW5K3L9_9BACT</name>
<dbReference type="Proteomes" id="UP001205919">
    <property type="component" value="Unassembled WGS sequence"/>
</dbReference>
<dbReference type="PIRSF" id="PIRSF039012">
    <property type="entry name" value="ASP"/>
    <property type="match status" value="1"/>
</dbReference>
<dbReference type="InterPro" id="IPR053138">
    <property type="entry name" value="N-alpha-Ac-DABA_deacetylase"/>
</dbReference>
<accession>A0AAW5K3L9</accession>
<dbReference type="GO" id="GO:0046872">
    <property type="term" value="F:metal ion binding"/>
    <property type="evidence" value="ECO:0007669"/>
    <property type="project" value="UniProtKB-KW"/>
</dbReference>
<evidence type="ECO:0000313" key="6">
    <source>
        <dbReference type="EMBL" id="MCQ4813694.1"/>
    </source>
</evidence>
<feature type="domain" description="Succinylglutamate desuccinylase/Aspartoacylase catalytic" evidence="5">
    <location>
        <begin position="32"/>
        <end position="221"/>
    </location>
</feature>
<dbReference type="PANTHER" id="PTHR37326">
    <property type="entry name" value="BLL3975 PROTEIN"/>
    <property type="match status" value="1"/>
</dbReference>
<keyword evidence="7" id="KW-1185">Reference proteome</keyword>
<evidence type="ECO:0000313" key="7">
    <source>
        <dbReference type="Proteomes" id="UP001205919"/>
    </source>
</evidence>
<evidence type="ECO:0000256" key="2">
    <source>
        <dbReference type="ARBA" id="ARBA00022723"/>
    </source>
</evidence>
<evidence type="ECO:0000259" key="5">
    <source>
        <dbReference type="Pfam" id="PF24827"/>
    </source>
</evidence>
<keyword evidence="4" id="KW-0862">Zinc</keyword>
<proteinExistence type="predicted"/>
<keyword evidence="2" id="KW-0479">Metal-binding</keyword>
<dbReference type="CDD" id="cd06254">
    <property type="entry name" value="M14_ASTE_ASPA-like"/>
    <property type="match status" value="1"/>
</dbReference>
<dbReference type="EMBL" id="JANFYT010000007">
    <property type="protein sequence ID" value="MCQ4813694.1"/>
    <property type="molecule type" value="Genomic_DNA"/>
</dbReference>
<dbReference type="SUPFAM" id="SSF53187">
    <property type="entry name" value="Zn-dependent exopeptidases"/>
    <property type="match status" value="1"/>
</dbReference>
<dbReference type="AlphaFoldDB" id="A0AAW5K3L9"/>
<dbReference type="GeneID" id="95754917"/>
<evidence type="ECO:0000256" key="3">
    <source>
        <dbReference type="ARBA" id="ARBA00022801"/>
    </source>
</evidence>
<reference evidence="6 7" key="1">
    <citation type="submission" date="2022-06" db="EMBL/GenBank/DDBJ databases">
        <title>Isolation of gut microbiota from human fecal samples.</title>
        <authorList>
            <person name="Pamer E.G."/>
            <person name="Barat B."/>
            <person name="Waligurski E."/>
            <person name="Medina S."/>
            <person name="Paddock L."/>
            <person name="Mostad J."/>
        </authorList>
    </citation>
    <scope>NUCLEOTIDE SEQUENCE [LARGE SCALE GENOMIC DNA]</scope>
    <source>
        <strain evidence="6 7">DFI.9.90</strain>
    </source>
</reference>
<sequence>MGGKKTELLQFQTEEGRKFELPVALVIGDAEGPDAVVTAGIHGGEFCGVLAAVKLFRELSPSDVKGSVKIITVCDTSAFESRRVSLSPLGGDNLNRNFPGRTKGDHRDMLAAKIFDEIKGADYHMDLHCGEVLERSAPFAIYHRGRKGDLNDRSHEMAYYYGLPNIMITETDGRWSDKGTCYASVYENIGIPSVLFQTGGLGIASADNVNTHTEGIKNVMRRFGSLRGSVQPVGRPQIFENMELVCTKGSGIHYRRVNVGDAVKRGQMIGMLTDYFGTPTEKILSPIDGKVLFISESSAMSERDFVAAIGVGR</sequence>
<keyword evidence="3" id="KW-0378">Hydrolase</keyword>
<dbReference type="GO" id="GO:0016811">
    <property type="term" value="F:hydrolase activity, acting on carbon-nitrogen (but not peptide) bonds, in linear amides"/>
    <property type="evidence" value="ECO:0007669"/>
    <property type="project" value="InterPro"/>
</dbReference>
<gene>
    <name evidence="6" type="ORF">NE630_04540</name>
</gene>
<dbReference type="Pfam" id="PF24827">
    <property type="entry name" value="AstE_AspA_cat"/>
    <property type="match status" value="1"/>
</dbReference>
<dbReference type="GO" id="GO:0016788">
    <property type="term" value="F:hydrolase activity, acting on ester bonds"/>
    <property type="evidence" value="ECO:0007669"/>
    <property type="project" value="InterPro"/>
</dbReference>
<dbReference type="PANTHER" id="PTHR37326:SF1">
    <property type="entry name" value="BLL3975 PROTEIN"/>
    <property type="match status" value="1"/>
</dbReference>
<dbReference type="InterPro" id="IPR055438">
    <property type="entry name" value="AstE_AspA_cat"/>
</dbReference>
<comment type="caution">
    <text evidence="6">The sequence shown here is derived from an EMBL/GenBank/DDBJ whole genome shotgun (WGS) entry which is preliminary data.</text>
</comment>
<dbReference type="Gene3D" id="3.40.630.10">
    <property type="entry name" value="Zn peptidases"/>
    <property type="match status" value="1"/>
</dbReference>
<evidence type="ECO:0000256" key="1">
    <source>
        <dbReference type="ARBA" id="ARBA00001947"/>
    </source>
</evidence>